<feature type="coiled-coil region" evidence="3">
    <location>
        <begin position="17"/>
        <end position="44"/>
    </location>
</feature>
<keyword evidence="5" id="KW-1185">Reference proteome</keyword>
<sequence length="192" mass="22333">MDVETYISENLALHRKLESKEEALIILSHELAKCKEERDELKKLFLNGSSTSKSLVHFERYGYVDSDAVKALNDKNKALFIEIRDLRHKLQNAYTDLKVLRAERWSKSDSLHQKEELVQEVEEAKAQLKELRSDLQALLDEKEELITERDAYRCKVHRLNHELAMALKASPSLDVDAVLMESREIRSSIDRN</sequence>
<dbReference type="EMBL" id="OV725081">
    <property type="protein sequence ID" value="CAH1401408.1"/>
    <property type="molecule type" value="Genomic_DNA"/>
</dbReference>
<evidence type="ECO:0000256" key="2">
    <source>
        <dbReference type="ARBA" id="ARBA00023054"/>
    </source>
</evidence>
<dbReference type="PANTHER" id="PTHR21682">
    <property type="entry name" value="COILED-COIL DOMAIN-CONTAINING PROTEIN 149"/>
    <property type="match status" value="1"/>
</dbReference>
<feature type="coiled-coil region" evidence="3">
    <location>
        <begin position="69"/>
        <end position="162"/>
    </location>
</feature>
<dbReference type="Pfam" id="PF09789">
    <property type="entry name" value="CC149"/>
    <property type="match status" value="1"/>
</dbReference>
<dbReference type="OrthoDB" id="5917629at2759"/>
<proteinExistence type="inferred from homology"/>
<name>A0A9P0MNB2_NEZVI</name>
<accession>A0A9P0MNB2</accession>
<dbReference type="PANTHER" id="PTHR21682:SF2">
    <property type="entry name" value="COILED-COIL DOMAIN-CONTAINING PROTEIN 149"/>
    <property type="match status" value="1"/>
</dbReference>
<organism evidence="4 5">
    <name type="scientific">Nezara viridula</name>
    <name type="common">Southern green stink bug</name>
    <name type="synonym">Cimex viridulus</name>
    <dbReference type="NCBI Taxonomy" id="85310"/>
    <lineage>
        <taxon>Eukaryota</taxon>
        <taxon>Metazoa</taxon>
        <taxon>Ecdysozoa</taxon>
        <taxon>Arthropoda</taxon>
        <taxon>Hexapoda</taxon>
        <taxon>Insecta</taxon>
        <taxon>Pterygota</taxon>
        <taxon>Neoptera</taxon>
        <taxon>Paraneoptera</taxon>
        <taxon>Hemiptera</taxon>
        <taxon>Heteroptera</taxon>
        <taxon>Panheteroptera</taxon>
        <taxon>Pentatomomorpha</taxon>
        <taxon>Pentatomoidea</taxon>
        <taxon>Pentatomidae</taxon>
        <taxon>Pentatominae</taxon>
        <taxon>Nezara</taxon>
    </lineage>
</organism>
<reference evidence="4" key="1">
    <citation type="submission" date="2022-01" db="EMBL/GenBank/DDBJ databases">
        <authorList>
            <person name="King R."/>
        </authorList>
    </citation>
    <scope>NUCLEOTIDE SEQUENCE</scope>
</reference>
<dbReference type="Proteomes" id="UP001152798">
    <property type="component" value="Chromosome 5"/>
</dbReference>
<protein>
    <submittedName>
        <fullName evidence="4">Uncharacterized protein</fullName>
    </submittedName>
</protein>
<evidence type="ECO:0000313" key="5">
    <source>
        <dbReference type="Proteomes" id="UP001152798"/>
    </source>
</evidence>
<gene>
    <name evidence="4" type="ORF">NEZAVI_LOCUS10435</name>
</gene>
<dbReference type="AlphaFoldDB" id="A0A9P0MNB2"/>
<evidence type="ECO:0000313" key="4">
    <source>
        <dbReference type="EMBL" id="CAH1401408.1"/>
    </source>
</evidence>
<dbReference type="InterPro" id="IPR019179">
    <property type="entry name" value="CC149"/>
</dbReference>
<evidence type="ECO:0000256" key="3">
    <source>
        <dbReference type="SAM" id="Coils"/>
    </source>
</evidence>
<evidence type="ECO:0000256" key="1">
    <source>
        <dbReference type="ARBA" id="ARBA00005872"/>
    </source>
</evidence>
<keyword evidence="2 3" id="KW-0175">Coiled coil</keyword>
<comment type="similarity">
    <text evidence="1">Belongs to the CCDC149 family.</text>
</comment>